<gene>
    <name evidence="8" type="ORF">C0029_14260</name>
</gene>
<keyword evidence="2" id="KW-0732">Signal</keyword>
<keyword evidence="3" id="KW-0472">Membrane</keyword>
<keyword evidence="6" id="KW-0449">Lipoprotein</keyword>
<feature type="compositionally biased region" description="Low complexity" evidence="7">
    <location>
        <begin position="44"/>
        <end position="54"/>
    </location>
</feature>
<evidence type="ECO:0000256" key="2">
    <source>
        <dbReference type="ARBA" id="ARBA00022729"/>
    </source>
</evidence>
<evidence type="ECO:0000313" key="9">
    <source>
        <dbReference type="Proteomes" id="UP000235162"/>
    </source>
</evidence>
<dbReference type="EMBL" id="PKUR01000003">
    <property type="protein sequence ID" value="PLW85760.1"/>
    <property type="molecule type" value="Genomic_DNA"/>
</dbReference>
<evidence type="ECO:0000256" key="3">
    <source>
        <dbReference type="ARBA" id="ARBA00023136"/>
    </source>
</evidence>
<dbReference type="AlphaFoldDB" id="A0AAP8MDG0"/>
<dbReference type="Pfam" id="PF13627">
    <property type="entry name" value="LptM_cons"/>
    <property type="match status" value="1"/>
</dbReference>
<evidence type="ECO:0008006" key="10">
    <source>
        <dbReference type="Google" id="ProtNLM"/>
    </source>
</evidence>
<dbReference type="Proteomes" id="UP000235162">
    <property type="component" value="Unassembled WGS sequence"/>
</dbReference>
<evidence type="ECO:0000256" key="6">
    <source>
        <dbReference type="ARBA" id="ARBA00023288"/>
    </source>
</evidence>
<reference evidence="8 9" key="1">
    <citation type="submission" date="2018-01" db="EMBL/GenBank/DDBJ databases">
        <title>The draft genome sequence of Halioglobus japonicus S1-36.</title>
        <authorList>
            <person name="Du Z.-J."/>
            <person name="Shi M.-J."/>
        </authorList>
    </citation>
    <scope>NUCLEOTIDE SEQUENCE [LARGE SCALE GENOMIC DNA]</scope>
    <source>
        <strain evidence="8 9">S1-36</strain>
    </source>
</reference>
<accession>A0AAP8MDG0</accession>
<proteinExistence type="predicted"/>
<dbReference type="PROSITE" id="PS51257">
    <property type="entry name" value="PROKAR_LIPOPROTEIN"/>
    <property type="match status" value="1"/>
</dbReference>
<organism evidence="8 9">
    <name type="scientific">Halioglobus japonicus</name>
    <dbReference type="NCBI Taxonomy" id="930805"/>
    <lineage>
        <taxon>Bacteria</taxon>
        <taxon>Pseudomonadati</taxon>
        <taxon>Pseudomonadota</taxon>
        <taxon>Gammaproteobacteria</taxon>
        <taxon>Cellvibrionales</taxon>
        <taxon>Halieaceae</taxon>
        <taxon>Halioglobus</taxon>
    </lineage>
</organism>
<evidence type="ECO:0000256" key="5">
    <source>
        <dbReference type="ARBA" id="ARBA00023237"/>
    </source>
</evidence>
<comment type="subcellular location">
    <subcellularLocation>
        <location evidence="1">Cell outer membrane</location>
        <topology evidence="1">Lipid-anchor</topology>
    </subcellularLocation>
</comment>
<sequence length="54" mass="5348">MRLLAALGLIAALAGCGQTGPLYLPGEAPPRASQPAPEAPPAEPADATPTEPTE</sequence>
<keyword evidence="4" id="KW-0564">Palmitate</keyword>
<keyword evidence="9" id="KW-1185">Reference proteome</keyword>
<dbReference type="NCBIfam" id="NF047847">
    <property type="entry name" value="SS_mature_LptM"/>
    <property type="match status" value="1"/>
</dbReference>
<keyword evidence="5" id="KW-0998">Cell outer membrane</keyword>
<evidence type="ECO:0000313" key="8">
    <source>
        <dbReference type="EMBL" id="PLW85760.1"/>
    </source>
</evidence>
<evidence type="ECO:0000256" key="1">
    <source>
        <dbReference type="ARBA" id="ARBA00004459"/>
    </source>
</evidence>
<dbReference type="RefSeq" id="WP_102106370.1">
    <property type="nucleotide sequence ID" value="NZ_CP019450.1"/>
</dbReference>
<evidence type="ECO:0000256" key="4">
    <source>
        <dbReference type="ARBA" id="ARBA00023139"/>
    </source>
</evidence>
<dbReference type="InterPro" id="IPR032831">
    <property type="entry name" value="LptM_cons"/>
</dbReference>
<name>A0AAP8MDG0_9GAMM</name>
<feature type="region of interest" description="Disordered" evidence="7">
    <location>
        <begin position="18"/>
        <end position="54"/>
    </location>
</feature>
<protein>
    <recommendedName>
        <fullName evidence="10">Sugar transporter</fullName>
    </recommendedName>
</protein>
<dbReference type="GO" id="GO:0009279">
    <property type="term" value="C:cell outer membrane"/>
    <property type="evidence" value="ECO:0007669"/>
    <property type="project" value="UniProtKB-SubCell"/>
</dbReference>
<evidence type="ECO:0000256" key="7">
    <source>
        <dbReference type="SAM" id="MobiDB-lite"/>
    </source>
</evidence>
<comment type="caution">
    <text evidence="8">The sequence shown here is derived from an EMBL/GenBank/DDBJ whole genome shotgun (WGS) entry which is preliminary data.</text>
</comment>